<accession>A0A381X629</accession>
<name>A0A381X629_9ZZZZ</name>
<reference evidence="1" key="1">
    <citation type="submission" date="2018-05" db="EMBL/GenBank/DDBJ databases">
        <authorList>
            <person name="Lanie J.A."/>
            <person name="Ng W.-L."/>
            <person name="Kazmierczak K.M."/>
            <person name="Andrzejewski T.M."/>
            <person name="Davidsen T.M."/>
            <person name="Wayne K.J."/>
            <person name="Tettelin H."/>
            <person name="Glass J.I."/>
            <person name="Rusch D."/>
            <person name="Podicherti R."/>
            <person name="Tsui H.-C.T."/>
            <person name="Winkler M.E."/>
        </authorList>
    </citation>
    <scope>NUCLEOTIDE SEQUENCE</scope>
</reference>
<sequence length="125" mass="14032">MITSEFGFQWYHPSVHLGIRLRPFLSPSSVTTTFSIGSTGLSISTATRIFWLSGDHQKSIIRYCRFSNSLWIVPSGFITARDSFKSKPEMYAIQFPLGDQRGLRLVPLSVSCFKSVPSGLIEQIL</sequence>
<organism evidence="1">
    <name type="scientific">marine metagenome</name>
    <dbReference type="NCBI Taxonomy" id="408172"/>
    <lineage>
        <taxon>unclassified sequences</taxon>
        <taxon>metagenomes</taxon>
        <taxon>ecological metagenomes</taxon>
    </lineage>
</organism>
<gene>
    <name evidence="1" type="ORF">METZ01_LOCUS113038</name>
</gene>
<dbReference type="AlphaFoldDB" id="A0A381X629"/>
<protein>
    <submittedName>
        <fullName evidence="1">Uncharacterized protein</fullName>
    </submittedName>
</protein>
<proteinExistence type="predicted"/>
<dbReference type="EMBL" id="UINC01014045">
    <property type="protein sequence ID" value="SVA60184.1"/>
    <property type="molecule type" value="Genomic_DNA"/>
</dbReference>
<evidence type="ECO:0000313" key="1">
    <source>
        <dbReference type="EMBL" id="SVA60184.1"/>
    </source>
</evidence>